<evidence type="ECO:0000313" key="11">
    <source>
        <dbReference type="EMBL" id="ABQ27411.1"/>
    </source>
</evidence>
<comment type="similarity">
    <text evidence="2 10">Belongs to the disproportionating enzyme family.</text>
</comment>
<evidence type="ECO:0000256" key="2">
    <source>
        <dbReference type="ARBA" id="ARBA00005684"/>
    </source>
</evidence>
<evidence type="ECO:0000256" key="7">
    <source>
        <dbReference type="ARBA" id="ARBA00023277"/>
    </source>
</evidence>
<evidence type="ECO:0000256" key="5">
    <source>
        <dbReference type="ARBA" id="ARBA00022676"/>
    </source>
</evidence>
<keyword evidence="6 10" id="KW-0808">Transferase</keyword>
<dbReference type="PANTHER" id="PTHR32438">
    <property type="entry name" value="4-ALPHA-GLUCANOTRANSFERASE DPE1, CHLOROPLASTIC/AMYLOPLASTIC"/>
    <property type="match status" value="1"/>
</dbReference>
<evidence type="ECO:0000256" key="1">
    <source>
        <dbReference type="ARBA" id="ARBA00000439"/>
    </source>
</evidence>
<organism evidence="11 12">
    <name type="scientific">Geotalea uraniireducens (strain Rf4)</name>
    <name type="common">Geobacter uraniireducens</name>
    <dbReference type="NCBI Taxonomy" id="351605"/>
    <lineage>
        <taxon>Bacteria</taxon>
        <taxon>Pseudomonadati</taxon>
        <taxon>Thermodesulfobacteriota</taxon>
        <taxon>Desulfuromonadia</taxon>
        <taxon>Geobacterales</taxon>
        <taxon>Geobacteraceae</taxon>
        <taxon>Geotalea</taxon>
    </lineage>
</organism>
<keyword evidence="7 10" id="KW-0119">Carbohydrate metabolism</keyword>
<dbReference type="Proteomes" id="UP000006695">
    <property type="component" value="Chromosome"/>
</dbReference>
<dbReference type="GO" id="GO:0005975">
    <property type="term" value="P:carbohydrate metabolic process"/>
    <property type="evidence" value="ECO:0007669"/>
    <property type="project" value="InterPro"/>
</dbReference>
<name>A5G6J3_GEOUR</name>
<evidence type="ECO:0000313" key="12">
    <source>
        <dbReference type="Proteomes" id="UP000006695"/>
    </source>
</evidence>
<dbReference type="EMBL" id="CP000698">
    <property type="protein sequence ID" value="ABQ27411.1"/>
    <property type="molecule type" value="Genomic_DNA"/>
</dbReference>
<gene>
    <name evidence="11" type="ordered locus">Gura_3250</name>
</gene>
<dbReference type="InterPro" id="IPR003385">
    <property type="entry name" value="Glyco_hydro_77"/>
</dbReference>
<accession>A5G6J3</accession>
<dbReference type="NCBIfam" id="NF011080">
    <property type="entry name" value="PRK14508.1-3"/>
    <property type="match status" value="1"/>
</dbReference>
<dbReference type="AlphaFoldDB" id="A5G6J3"/>
<keyword evidence="12" id="KW-1185">Reference proteome</keyword>
<proteinExistence type="inferred from homology"/>
<dbReference type="EC" id="2.4.1.25" evidence="3 10"/>
<evidence type="ECO:0000256" key="8">
    <source>
        <dbReference type="ARBA" id="ARBA00031423"/>
    </source>
</evidence>
<dbReference type="SUPFAM" id="SSF51445">
    <property type="entry name" value="(Trans)glycosidases"/>
    <property type="match status" value="1"/>
</dbReference>
<keyword evidence="5 10" id="KW-0328">Glycosyltransferase</keyword>
<dbReference type="NCBIfam" id="TIGR00217">
    <property type="entry name" value="malQ"/>
    <property type="match status" value="1"/>
</dbReference>
<dbReference type="CAZy" id="GH77">
    <property type="family name" value="Glycoside Hydrolase Family 77"/>
</dbReference>
<evidence type="ECO:0000256" key="10">
    <source>
        <dbReference type="RuleBase" id="RU361207"/>
    </source>
</evidence>
<evidence type="ECO:0000256" key="4">
    <source>
        <dbReference type="ARBA" id="ARBA00020295"/>
    </source>
</evidence>
<dbReference type="PANTHER" id="PTHR32438:SF5">
    <property type="entry name" value="4-ALPHA-GLUCANOTRANSFERASE DPE1, CHLOROPLASTIC_AMYLOPLASTIC"/>
    <property type="match status" value="1"/>
</dbReference>
<evidence type="ECO:0000256" key="3">
    <source>
        <dbReference type="ARBA" id="ARBA00012560"/>
    </source>
</evidence>
<dbReference type="InterPro" id="IPR017853">
    <property type="entry name" value="GH"/>
</dbReference>
<dbReference type="NCBIfam" id="NF011079">
    <property type="entry name" value="PRK14508.1-2"/>
    <property type="match status" value="1"/>
</dbReference>
<dbReference type="Gene3D" id="3.20.20.80">
    <property type="entry name" value="Glycosidases"/>
    <property type="match status" value="1"/>
</dbReference>
<sequence>MQHRRKSGVLLHPTSLPGSGGIGSFGSDARRFIDFLHKSGQTIWQILPLGPTAYGNSPYSCYSAFAGNPLLVSLETIVDEGDVPGKELKIDLPEERVDYHAVERHKYHVLRKAAASFFTAGEQCRKEDFWRFCDSTFWLHDYALFMALKEHFKGKSWCDWPEDIALRKPEALEEYSQKLGAAIGEQKYMQWQFSRQWLRLKSYANEMGIEIIGDMPIFVAFDSVDVWANPHLFHLNDEGRPTVVAGVPPDYFSKTGQLWGNPLYNWDKVASDGFGWWVARLRNDLSLYDMVRIDHFRGFEAYWEVPAREKTAKNGRWVKGPGESLFHALIDQLGQLPLIAEDLGVITPEVEALRDRFGFPGMKILQFAFGSGPKNPYLPHNHTRNCAVYTGTHDNDTTSGWFASLKEKDQQNILDYLNVSGENISWELIRAALASVADIAVFPLQDILELPSTGRMNIPGVAGGNWSWRFTADALNSSVAKRLKELTKLYGRGKGNHWN</sequence>
<dbReference type="KEGG" id="gur:Gura_3250"/>
<dbReference type="Pfam" id="PF02446">
    <property type="entry name" value="Glyco_hydro_77"/>
    <property type="match status" value="1"/>
</dbReference>
<protein>
    <recommendedName>
        <fullName evidence="4 10">4-alpha-glucanotransferase</fullName>
        <ecNumber evidence="3 10">2.4.1.25</ecNumber>
    </recommendedName>
    <alternativeName>
        <fullName evidence="8 10">Amylomaltase</fullName>
    </alternativeName>
    <alternativeName>
        <fullName evidence="9 10">Disproportionating enzyme</fullName>
    </alternativeName>
</protein>
<evidence type="ECO:0000256" key="6">
    <source>
        <dbReference type="ARBA" id="ARBA00022679"/>
    </source>
</evidence>
<comment type="catalytic activity">
    <reaction evidence="1 10">
        <text>Transfers a segment of a (1-&gt;4)-alpha-D-glucan to a new position in an acceptor, which may be glucose or a (1-&gt;4)-alpha-D-glucan.</text>
        <dbReference type="EC" id="2.4.1.25"/>
    </reaction>
</comment>
<dbReference type="HOGENOM" id="CLU_014132_1_0_7"/>
<dbReference type="GO" id="GO:0004134">
    <property type="term" value="F:4-alpha-glucanotransferase activity"/>
    <property type="evidence" value="ECO:0007669"/>
    <property type="project" value="UniProtKB-EC"/>
</dbReference>
<evidence type="ECO:0000256" key="9">
    <source>
        <dbReference type="ARBA" id="ARBA00031501"/>
    </source>
</evidence>
<dbReference type="OrthoDB" id="9761577at2"/>
<reference evidence="11 12" key="1">
    <citation type="submission" date="2007-05" db="EMBL/GenBank/DDBJ databases">
        <title>Complete sequence of Geobacter uraniireducens Rf4.</title>
        <authorList>
            <consortium name="US DOE Joint Genome Institute"/>
            <person name="Copeland A."/>
            <person name="Lucas S."/>
            <person name="Lapidus A."/>
            <person name="Barry K."/>
            <person name="Detter J.C."/>
            <person name="Glavina del Rio T."/>
            <person name="Hammon N."/>
            <person name="Israni S."/>
            <person name="Dalin E."/>
            <person name="Tice H."/>
            <person name="Pitluck S."/>
            <person name="Chertkov O."/>
            <person name="Brettin T."/>
            <person name="Bruce D."/>
            <person name="Han C."/>
            <person name="Schmutz J."/>
            <person name="Larimer F."/>
            <person name="Land M."/>
            <person name="Hauser L."/>
            <person name="Kyrpides N."/>
            <person name="Mikhailova N."/>
            <person name="Shelobolina E."/>
            <person name="Aklujkar M."/>
            <person name="Lovley D."/>
            <person name="Richardson P."/>
        </authorList>
    </citation>
    <scope>NUCLEOTIDE SEQUENCE [LARGE SCALE GENOMIC DNA]</scope>
    <source>
        <strain evidence="11 12">Rf4</strain>
    </source>
</reference>
<dbReference type="STRING" id="351605.Gura_3250"/>